<accession>A0A3M0J412</accession>
<evidence type="ECO:0000256" key="12">
    <source>
        <dbReference type="ARBA" id="ARBA00023242"/>
    </source>
</evidence>
<evidence type="ECO:0000256" key="5">
    <source>
        <dbReference type="ARBA" id="ARBA00022737"/>
    </source>
</evidence>
<evidence type="ECO:0000256" key="3">
    <source>
        <dbReference type="ARBA" id="ARBA00022499"/>
    </source>
</evidence>
<name>A0A3M0J412_HIRRU</name>
<evidence type="ECO:0000256" key="1">
    <source>
        <dbReference type="ARBA" id="ARBA00004123"/>
    </source>
</evidence>
<dbReference type="EMBL" id="QRBI01000179">
    <property type="protein sequence ID" value="RMB96131.1"/>
    <property type="molecule type" value="Genomic_DNA"/>
</dbReference>
<keyword evidence="3" id="KW-1017">Isopeptide bond</keyword>
<dbReference type="GO" id="GO:0008270">
    <property type="term" value="F:zinc ion binding"/>
    <property type="evidence" value="ECO:0007669"/>
    <property type="project" value="UniProtKB-KW"/>
</dbReference>
<dbReference type="GO" id="GO:0000978">
    <property type="term" value="F:RNA polymerase II cis-regulatory region sequence-specific DNA binding"/>
    <property type="evidence" value="ECO:0007669"/>
    <property type="project" value="TreeGrafter"/>
</dbReference>
<dbReference type="FunFam" id="3.30.160.60:FF:000690">
    <property type="entry name" value="Zinc finger protein 354C"/>
    <property type="match status" value="1"/>
</dbReference>
<dbReference type="GO" id="GO:0005634">
    <property type="term" value="C:nucleus"/>
    <property type="evidence" value="ECO:0007669"/>
    <property type="project" value="UniProtKB-SubCell"/>
</dbReference>
<dbReference type="PROSITE" id="PS50157">
    <property type="entry name" value="ZINC_FINGER_C2H2_2"/>
    <property type="match status" value="1"/>
</dbReference>
<dbReference type="PANTHER" id="PTHR23226:SF377">
    <property type="entry name" value="ZINC FINGER AND SCAN DOMAIN-CONTAINING PROTEIN 20"/>
    <property type="match status" value="1"/>
</dbReference>
<dbReference type="SUPFAM" id="SSF57667">
    <property type="entry name" value="beta-beta-alpha zinc fingers"/>
    <property type="match status" value="2"/>
</dbReference>
<keyword evidence="8" id="KW-0832">Ubl conjugation</keyword>
<dbReference type="Proteomes" id="UP000269221">
    <property type="component" value="Unassembled WGS sequence"/>
</dbReference>
<evidence type="ECO:0000259" key="15">
    <source>
        <dbReference type="PROSITE" id="PS50157"/>
    </source>
</evidence>
<evidence type="ECO:0000256" key="4">
    <source>
        <dbReference type="ARBA" id="ARBA00022723"/>
    </source>
</evidence>
<evidence type="ECO:0000256" key="13">
    <source>
        <dbReference type="PROSITE-ProRule" id="PRU00042"/>
    </source>
</evidence>
<dbReference type="Pfam" id="PF00096">
    <property type="entry name" value="zf-C2H2"/>
    <property type="match status" value="1"/>
</dbReference>
<dbReference type="Gene3D" id="3.30.160.60">
    <property type="entry name" value="Classic Zinc Finger"/>
    <property type="match status" value="2"/>
</dbReference>
<dbReference type="STRING" id="333673.A0A3M0J412"/>
<keyword evidence="7" id="KW-0862">Zinc</keyword>
<evidence type="ECO:0000256" key="10">
    <source>
        <dbReference type="ARBA" id="ARBA00023125"/>
    </source>
</evidence>
<protein>
    <recommendedName>
        <fullName evidence="15">C2H2-type domain-containing protein</fullName>
    </recommendedName>
</protein>
<dbReference type="InterPro" id="IPR013087">
    <property type="entry name" value="Znf_C2H2_type"/>
</dbReference>
<proteinExistence type="inferred from homology"/>
<sequence>MIHTGERPYECPECGKRFQTAPVSSCTSGFTTEERPFRCPDCRKGFKRNFHLIRHQRIHTDELLTLDPTPTEAPALDSEQQPRAKRLSETRLPTEGAEPVDRSPSSLGLTDFNSTGTTLTLNMARESPESNGSPA</sequence>
<gene>
    <name evidence="16" type="ORF">DUI87_27418</name>
</gene>
<dbReference type="PROSITE" id="PS00028">
    <property type="entry name" value="ZINC_FINGER_C2H2_1"/>
    <property type="match status" value="1"/>
</dbReference>
<keyword evidence="12" id="KW-0539">Nucleus</keyword>
<feature type="compositionally biased region" description="Polar residues" evidence="14">
    <location>
        <begin position="103"/>
        <end position="121"/>
    </location>
</feature>
<evidence type="ECO:0000256" key="6">
    <source>
        <dbReference type="ARBA" id="ARBA00022771"/>
    </source>
</evidence>
<comment type="caution">
    <text evidence="16">The sequence shown here is derived from an EMBL/GenBank/DDBJ whole genome shotgun (WGS) entry which is preliminary data.</text>
</comment>
<keyword evidence="10" id="KW-0238">DNA-binding</keyword>
<feature type="domain" description="C2H2-type" evidence="15">
    <location>
        <begin position="37"/>
        <end position="64"/>
    </location>
</feature>
<comment type="similarity">
    <text evidence="2">Belongs to the krueppel C2H2-type zinc-finger protein family.</text>
</comment>
<organism evidence="16 17">
    <name type="scientific">Hirundo rustica rustica</name>
    <dbReference type="NCBI Taxonomy" id="333673"/>
    <lineage>
        <taxon>Eukaryota</taxon>
        <taxon>Metazoa</taxon>
        <taxon>Chordata</taxon>
        <taxon>Craniata</taxon>
        <taxon>Vertebrata</taxon>
        <taxon>Euteleostomi</taxon>
        <taxon>Archelosauria</taxon>
        <taxon>Archosauria</taxon>
        <taxon>Dinosauria</taxon>
        <taxon>Saurischia</taxon>
        <taxon>Theropoda</taxon>
        <taxon>Coelurosauria</taxon>
        <taxon>Aves</taxon>
        <taxon>Neognathae</taxon>
        <taxon>Neoaves</taxon>
        <taxon>Telluraves</taxon>
        <taxon>Australaves</taxon>
        <taxon>Passeriformes</taxon>
        <taxon>Sylvioidea</taxon>
        <taxon>Hirundinidae</taxon>
        <taxon>Hirundo</taxon>
    </lineage>
</organism>
<dbReference type="AlphaFoldDB" id="A0A3M0J412"/>
<evidence type="ECO:0000256" key="7">
    <source>
        <dbReference type="ARBA" id="ARBA00022833"/>
    </source>
</evidence>
<reference evidence="16 17" key="1">
    <citation type="submission" date="2018-07" db="EMBL/GenBank/DDBJ databases">
        <title>A high quality draft genome assembly of the barn swallow (H. rustica rustica).</title>
        <authorList>
            <person name="Formenti G."/>
            <person name="Chiara M."/>
            <person name="Poveda L."/>
            <person name="Francoijs K.-J."/>
            <person name="Bonisoli-Alquati A."/>
            <person name="Canova L."/>
            <person name="Gianfranceschi L."/>
            <person name="Horner D.S."/>
            <person name="Saino N."/>
        </authorList>
    </citation>
    <scope>NUCLEOTIDE SEQUENCE [LARGE SCALE GENOMIC DNA]</scope>
    <source>
        <strain evidence="16">Chelidonia</strain>
        <tissue evidence="16">Blood</tissue>
    </source>
</reference>
<feature type="compositionally biased region" description="Basic and acidic residues" evidence="14">
    <location>
        <begin position="80"/>
        <end position="89"/>
    </location>
</feature>
<keyword evidence="6 13" id="KW-0863">Zinc-finger</keyword>
<comment type="subcellular location">
    <subcellularLocation>
        <location evidence="1">Nucleus</location>
    </subcellularLocation>
</comment>
<evidence type="ECO:0000256" key="14">
    <source>
        <dbReference type="SAM" id="MobiDB-lite"/>
    </source>
</evidence>
<feature type="region of interest" description="Disordered" evidence="14">
    <location>
        <begin position="57"/>
        <end position="135"/>
    </location>
</feature>
<evidence type="ECO:0000313" key="16">
    <source>
        <dbReference type="EMBL" id="RMB96131.1"/>
    </source>
</evidence>
<evidence type="ECO:0000256" key="9">
    <source>
        <dbReference type="ARBA" id="ARBA00023015"/>
    </source>
</evidence>
<evidence type="ECO:0000256" key="2">
    <source>
        <dbReference type="ARBA" id="ARBA00006991"/>
    </source>
</evidence>
<evidence type="ECO:0000256" key="8">
    <source>
        <dbReference type="ARBA" id="ARBA00022843"/>
    </source>
</evidence>
<keyword evidence="4" id="KW-0479">Metal-binding</keyword>
<dbReference type="PANTHER" id="PTHR23226">
    <property type="entry name" value="ZINC FINGER AND SCAN DOMAIN-CONTAINING"/>
    <property type="match status" value="1"/>
</dbReference>
<dbReference type="FunFam" id="3.30.160.60:FF:000321">
    <property type="entry name" value="myeloid zinc finger 1 isoform X1"/>
    <property type="match status" value="1"/>
</dbReference>
<evidence type="ECO:0000256" key="11">
    <source>
        <dbReference type="ARBA" id="ARBA00023163"/>
    </source>
</evidence>
<keyword evidence="17" id="KW-1185">Reference proteome</keyword>
<keyword evidence="11" id="KW-0804">Transcription</keyword>
<dbReference type="GO" id="GO:0000981">
    <property type="term" value="F:DNA-binding transcription factor activity, RNA polymerase II-specific"/>
    <property type="evidence" value="ECO:0007669"/>
    <property type="project" value="TreeGrafter"/>
</dbReference>
<dbReference type="OrthoDB" id="9622403at2759"/>
<keyword evidence="9" id="KW-0805">Transcription regulation</keyword>
<dbReference type="SMART" id="SM00355">
    <property type="entry name" value="ZnF_C2H2"/>
    <property type="match status" value="1"/>
</dbReference>
<evidence type="ECO:0000313" key="17">
    <source>
        <dbReference type="Proteomes" id="UP000269221"/>
    </source>
</evidence>
<dbReference type="InterPro" id="IPR036236">
    <property type="entry name" value="Znf_C2H2_sf"/>
</dbReference>
<keyword evidence="5" id="KW-0677">Repeat</keyword>
<feature type="compositionally biased region" description="Low complexity" evidence="14">
    <location>
        <begin position="63"/>
        <end position="76"/>
    </location>
</feature>